<proteinExistence type="predicted"/>
<dbReference type="SUPFAM" id="SSF51735">
    <property type="entry name" value="NAD(P)-binding Rossmann-fold domains"/>
    <property type="match status" value="1"/>
</dbReference>
<dbReference type="STRING" id="2903.R1DQZ5"/>
<evidence type="ECO:0000313" key="2">
    <source>
        <dbReference type="EnsemblProtists" id="EOD13226"/>
    </source>
</evidence>
<keyword evidence="3" id="KW-1185">Reference proteome</keyword>
<dbReference type="PANTHER" id="PTHR15020:SF11">
    <property type="entry name" value="OS06G0360300 PROTEIN"/>
    <property type="match status" value="1"/>
</dbReference>
<dbReference type="HOGENOM" id="CLU_025711_4_2_1"/>
<evidence type="ECO:0000259" key="1">
    <source>
        <dbReference type="Pfam" id="PF13460"/>
    </source>
</evidence>
<dbReference type="Pfam" id="PF13460">
    <property type="entry name" value="NAD_binding_10"/>
    <property type="match status" value="1"/>
</dbReference>
<dbReference type="KEGG" id="ehx:EMIHUDRAFT_119950"/>
<dbReference type="AlphaFoldDB" id="A0A0D3IPP1"/>
<evidence type="ECO:0000313" key="3">
    <source>
        <dbReference type="Proteomes" id="UP000013827"/>
    </source>
</evidence>
<protein>
    <recommendedName>
        <fullName evidence="1">NAD(P)-binding domain-containing protein</fullName>
    </recommendedName>
</protein>
<dbReference type="PANTHER" id="PTHR15020">
    <property type="entry name" value="FLAVIN REDUCTASE-RELATED"/>
    <property type="match status" value="1"/>
</dbReference>
<dbReference type="eggNOG" id="ENOG502S1NQ">
    <property type="taxonomic scope" value="Eukaryota"/>
</dbReference>
<dbReference type="GeneID" id="17259376"/>
<reference evidence="2" key="2">
    <citation type="submission" date="2024-10" db="UniProtKB">
        <authorList>
            <consortium name="EnsemblProtists"/>
        </authorList>
    </citation>
    <scope>IDENTIFICATION</scope>
</reference>
<dbReference type="Gene3D" id="3.40.50.720">
    <property type="entry name" value="NAD(P)-binding Rossmann-like Domain"/>
    <property type="match status" value="1"/>
</dbReference>
<dbReference type="InterPro" id="IPR036291">
    <property type="entry name" value="NAD(P)-bd_dom_sf"/>
</dbReference>
<feature type="domain" description="NAD(P)-binding" evidence="1">
    <location>
        <begin position="7"/>
        <end position="222"/>
    </location>
</feature>
<dbReference type="InterPro" id="IPR016040">
    <property type="entry name" value="NAD(P)-bd_dom"/>
</dbReference>
<reference evidence="3" key="1">
    <citation type="journal article" date="2013" name="Nature">
        <title>Pan genome of the phytoplankton Emiliania underpins its global distribution.</title>
        <authorList>
            <person name="Read B.A."/>
            <person name="Kegel J."/>
            <person name="Klute M.J."/>
            <person name="Kuo A."/>
            <person name="Lefebvre S.C."/>
            <person name="Maumus F."/>
            <person name="Mayer C."/>
            <person name="Miller J."/>
            <person name="Monier A."/>
            <person name="Salamov A."/>
            <person name="Young J."/>
            <person name="Aguilar M."/>
            <person name="Claverie J.M."/>
            <person name="Frickenhaus S."/>
            <person name="Gonzalez K."/>
            <person name="Herman E.K."/>
            <person name="Lin Y.C."/>
            <person name="Napier J."/>
            <person name="Ogata H."/>
            <person name="Sarno A.F."/>
            <person name="Shmutz J."/>
            <person name="Schroeder D."/>
            <person name="de Vargas C."/>
            <person name="Verret F."/>
            <person name="von Dassow P."/>
            <person name="Valentin K."/>
            <person name="Van de Peer Y."/>
            <person name="Wheeler G."/>
            <person name="Dacks J.B."/>
            <person name="Delwiche C.F."/>
            <person name="Dyhrman S.T."/>
            <person name="Glockner G."/>
            <person name="John U."/>
            <person name="Richards T."/>
            <person name="Worden A.Z."/>
            <person name="Zhang X."/>
            <person name="Grigoriev I.V."/>
            <person name="Allen A.E."/>
            <person name="Bidle K."/>
            <person name="Borodovsky M."/>
            <person name="Bowler C."/>
            <person name="Brownlee C."/>
            <person name="Cock J.M."/>
            <person name="Elias M."/>
            <person name="Gladyshev V.N."/>
            <person name="Groth M."/>
            <person name="Guda C."/>
            <person name="Hadaegh A."/>
            <person name="Iglesias-Rodriguez M.D."/>
            <person name="Jenkins J."/>
            <person name="Jones B.M."/>
            <person name="Lawson T."/>
            <person name="Leese F."/>
            <person name="Lindquist E."/>
            <person name="Lobanov A."/>
            <person name="Lomsadze A."/>
            <person name="Malik S.B."/>
            <person name="Marsh M.E."/>
            <person name="Mackinder L."/>
            <person name="Mock T."/>
            <person name="Mueller-Roeber B."/>
            <person name="Pagarete A."/>
            <person name="Parker M."/>
            <person name="Probert I."/>
            <person name="Quesneville H."/>
            <person name="Raines C."/>
            <person name="Rensing S.A."/>
            <person name="Riano-Pachon D.M."/>
            <person name="Richier S."/>
            <person name="Rokitta S."/>
            <person name="Shiraiwa Y."/>
            <person name="Soanes D.M."/>
            <person name="van der Giezen M."/>
            <person name="Wahlund T.M."/>
            <person name="Williams B."/>
            <person name="Wilson W."/>
            <person name="Wolfe G."/>
            <person name="Wurch L.L."/>
        </authorList>
    </citation>
    <scope>NUCLEOTIDE SEQUENCE</scope>
</reference>
<sequence>MKALVLGATGGCGAPCLLRLLERGVEVTVIVRSADRLPAAAKGHTKLKVVVAPEGHLALRVDEFAAHLRGADAVVSSLGHNLTFKGVYFPPRMLCVDSVRLICDAARQLAPSTPLRLVVVSTEGVDRPDGADPKRGLLERLLLSVLWLLLPPVGDNEAVLPYLHTEASANPHVDFVAVRPSDMVDGDERPYSVFATLQNGIFNAGQSTRANVGAFMADLVTKTEVWTKWRNDCPQLLDDTKKAA</sequence>
<organism evidence="2 3">
    <name type="scientific">Emiliania huxleyi (strain CCMP1516)</name>
    <dbReference type="NCBI Taxonomy" id="280463"/>
    <lineage>
        <taxon>Eukaryota</taxon>
        <taxon>Haptista</taxon>
        <taxon>Haptophyta</taxon>
        <taxon>Prymnesiophyceae</taxon>
        <taxon>Isochrysidales</taxon>
        <taxon>Noelaerhabdaceae</taxon>
        <taxon>Emiliania</taxon>
    </lineage>
</organism>
<dbReference type="OMA" id="MANVAHF"/>
<dbReference type="Proteomes" id="UP000013827">
    <property type="component" value="Unassembled WGS sequence"/>
</dbReference>
<name>A0A0D3IPP1_EMIH1</name>
<accession>A0A0D3IPP1</accession>
<dbReference type="PaxDb" id="2903-EOD13226"/>
<dbReference type="RefSeq" id="XP_005765655.1">
    <property type="nucleotide sequence ID" value="XM_005765598.1"/>
</dbReference>
<dbReference type="EnsemblProtists" id="EOD13226">
    <property type="protein sequence ID" value="EOD13226"/>
    <property type="gene ID" value="EMIHUDRAFT_119950"/>
</dbReference>